<evidence type="ECO:0000313" key="3">
    <source>
        <dbReference type="Proteomes" id="UP001595075"/>
    </source>
</evidence>
<evidence type="ECO:0008006" key="4">
    <source>
        <dbReference type="Google" id="ProtNLM"/>
    </source>
</evidence>
<reference evidence="2 3" key="1">
    <citation type="journal article" date="2024" name="Commun. Biol.">
        <title>Comparative genomic analysis of thermophilic fungi reveals convergent evolutionary adaptations and gene losses.</title>
        <authorList>
            <person name="Steindorff A.S."/>
            <person name="Aguilar-Pontes M.V."/>
            <person name="Robinson A.J."/>
            <person name="Andreopoulos B."/>
            <person name="LaButti K."/>
            <person name="Kuo A."/>
            <person name="Mondo S."/>
            <person name="Riley R."/>
            <person name="Otillar R."/>
            <person name="Haridas S."/>
            <person name="Lipzen A."/>
            <person name="Grimwood J."/>
            <person name="Schmutz J."/>
            <person name="Clum A."/>
            <person name="Reid I.D."/>
            <person name="Moisan M.C."/>
            <person name="Butler G."/>
            <person name="Nguyen T.T.M."/>
            <person name="Dewar K."/>
            <person name="Conant G."/>
            <person name="Drula E."/>
            <person name="Henrissat B."/>
            <person name="Hansel C."/>
            <person name="Singer S."/>
            <person name="Hutchinson M.I."/>
            <person name="de Vries R.P."/>
            <person name="Natvig D.O."/>
            <person name="Powell A.J."/>
            <person name="Tsang A."/>
            <person name="Grigoriev I.V."/>
        </authorList>
    </citation>
    <scope>NUCLEOTIDE SEQUENCE [LARGE SCALE GENOMIC DNA]</scope>
    <source>
        <strain evidence="2 3">CBS 494.80</strain>
    </source>
</reference>
<proteinExistence type="predicted"/>
<comment type="caution">
    <text evidence="2">The sequence shown here is derived from an EMBL/GenBank/DDBJ whole genome shotgun (WGS) entry which is preliminary data.</text>
</comment>
<dbReference type="PANTHER" id="PTHR42047:SF1">
    <property type="entry name" value="PROTEIN, PUTATIVE (AFU_ORTHOLOGUE AFUA_6G03560)-RELATED"/>
    <property type="match status" value="1"/>
</dbReference>
<feature type="chain" id="PRO_5046617710" description="IgE-binding protein" evidence="1">
    <location>
        <begin position="17"/>
        <end position="221"/>
    </location>
</feature>
<feature type="signal peptide" evidence="1">
    <location>
        <begin position="1"/>
        <end position="16"/>
    </location>
</feature>
<accession>A0ABR4BPS6</accession>
<protein>
    <recommendedName>
        <fullName evidence="4">IgE-binding protein</fullName>
    </recommendedName>
</protein>
<gene>
    <name evidence="2" type="ORF">VTL71DRAFT_10166</name>
</gene>
<organism evidence="2 3">
    <name type="scientific">Oculimacula yallundae</name>
    <dbReference type="NCBI Taxonomy" id="86028"/>
    <lineage>
        <taxon>Eukaryota</taxon>
        <taxon>Fungi</taxon>
        <taxon>Dikarya</taxon>
        <taxon>Ascomycota</taxon>
        <taxon>Pezizomycotina</taxon>
        <taxon>Leotiomycetes</taxon>
        <taxon>Helotiales</taxon>
        <taxon>Ploettnerulaceae</taxon>
        <taxon>Oculimacula</taxon>
    </lineage>
</organism>
<dbReference type="EMBL" id="JAZHXI010000026">
    <property type="protein sequence ID" value="KAL2059782.1"/>
    <property type="molecule type" value="Genomic_DNA"/>
</dbReference>
<keyword evidence="3" id="KW-1185">Reference proteome</keyword>
<dbReference type="PANTHER" id="PTHR42047">
    <property type="entry name" value="PROTEIN, PUTATIVE (AFU_ORTHOLOGUE AFUA_6G03560)-RELATED"/>
    <property type="match status" value="1"/>
</dbReference>
<evidence type="ECO:0000256" key="1">
    <source>
        <dbReference type="SAM" id="SignalP"/>
    </source>
</evidence>
<sequence>MLSLILLSTLLRVTTGQISTLKTYLPGSPLNHQVIQASGQAFYLGLEKPTTYCPEIVEPFCPNVTQTIVAGAMAAMYVRIPFPPNLSSRPRLLFGSAADGVCQVNVPGGQQIWVRPDGWVGYTQAHSASVPTGAYRGGFANVTITSECDPTVDVFAWKTPGESSEGILACPDLPDYMVNSPATHQIYVRTPEFKLEDCVELEGLLATSLPSGSAFGAWQYV</sequence>
<keyword evidence="1" id="KW-0732">Signal</keyword>
<dbReference type="InterPro" id="IPR052820">
    <property type="entry name" value="PhiA_domain"/>
</dbReference>
<evidence type="ECO:0000313" key="2">
    <source>
        <dbReference type="EMBL" id="KAL2059782.1"/>
    </source>
</evidence>
<dbReference type="Proteomes" id="UP001595075">
    <property type="component" value="Unassembled WGS sequence"/>
</dbReference>
<name>A0ABR4BPS6_9HELO</name>